<keyword evidence="5" id="KW-1185">Reference proteome</keyword>
<dbReference type="RefSeq" id="WP_031144449.1">
    <property type="nucleotide sequence ID" value="NZ_BNEE01000006.1"/>
</dbReference>
<feature type="domain" description="Putative Flp pilus-assembly TadG-like N-terminal" evidence="3">
    <location>
        <begin position="11"/>
        <end position="57"/>
    </location>
</feature>
<accession>A0A919GZG0</accession>
<feature type="compositionally biased region" description="Pro residues" evidence="1">
    <location>
        <begin position="164"/>
        <end position="174"/>
    </location>
</feature>
<organism evidence="4 5">
    <name type="scientific">Streptomyces xanthophaeus</name>
    <dbReference type="NCBI Taxonomy" id="67385"/>
    <lineage>
        <taxon>Bacteria</taxon>
        <taxon>Bacillati</taxon>
        <taxon>Actinomycetota</taxon>
        <taxon>Actinomycetes</taxon>
        <taxon>Kitasatosporales</taxon>
        <taxon>Streptomycetaceae</taxon>
        <taxon>Streptomyces</taxon>
    </lineage>
</organism>
<keyword evidence="2" id="KW-1133">Transmembrane helix</keyword>
<gene>
    <name evidence="4" type="ORF">Sxan_50660</name>
</gene>
<comment type="caution">
    <text evidence="4">The sequence shown here is derived from an EMBL/GenBank/DDBJ whole genome shotgun (WGS) entry which is preliminary data.</text>
</comment>
<dbReference type="InterPro" id="IPR028087">
    <property type="entry name" value="Tad_N"/>
</dbReference>
<dbReference type="Pfam" id="PF13400">
    <property type="entry name" value="Tad"/>
    <property type="match status" value="1"/>
</dbReference>
<keyword evidence="2" id="KW-0812">Transmembrane</keyword>
<evidence type="ECO:0000313" key="4">
    <source>
        <dbReference type="EMBL" id="GHI87702.1"/>
    </source>
</evidence>
<protein>
    <recommendedName>
        <fullName evidence="3">Putative Flp pilus-assembly TadG-like N-terminal domain-containing protein</fullName>
    </recommendedName>
</protein>
<evidence type="ECO:0000256" key="2">
    <source>
        <dbReference type="SAM" id="Phobius"/>
    </source>
</evidence>
<dbReference type="EMBL" id="BNEE01000006">
    <property type="protein sequence ID" value="GHI87702.1"/>
    <property type="molecule type" value="Genomic_DNA"/>
</dbReference>
<feature type="transmembrane region" description="Helical" evidence="2">
    <location>
        <begin position="12"/>
        <end position="34"/>
    </location>
</feature>
<evidence type="ECO:0000313" key="5">
    <source>
        <dbReference type="Proteomes" id="UP000600026"/>
    </source>
</evidence>
<dbReference type="AlphaFoldDB" id="A0A919GZG0"/>
<keyword evidence="2" id="KW-0472">Membrane</keyword>
<proteinExistence type="predicted"/>
<feature type="region of interest" description="Disordered" evidence="1">
    <location>
        <begin position="152"/>
        <end position="177"/>
    </location>
</feature>
<sequence>MIRRRLREDTGQAFPLYAVFIVILLFAALALFTVGKAGVVRSNAQGAADAAALGAAREARDRLVPGVDLVALSPQDWAKVLRGDLFGAGACGAADSFAERNDATVECSQKSLTFTVEVMTDGAVGDSVVPGVSGRRGTANATAEITPRCQLKQEGGGSGQEPHPQVPPTVPDKPSPIEFKCTKGKSITFDPASPRPWSELGRALFDIRLID</sequence>
<dbReference type="Proteomes" id="UP000600026">
    <property type="component" value="Unassembled WGS sequence"/>
</dbReference>
<evidence type="ECO:0000256" key="1">
    <source>
        <dbReference type="SAM" id="MobiDB-lite"/>
    </source>
</evidence>
<evidence type="ECO:0000259" key="3">
    <source>
        <dbReference type="Pfam" id="PF13400"/>
    </source>
</evidence>
<name>A0A919GZG0_9ACTN</name>
<reference evidence="4" key="1">
    <citation type="submission" date="2020-09" db="EMBL/GenBank/DDBJ databases">
        <title>Whole genome shotgun sequence of Streptomyces xanthophaeus NBRC 12829.</title>
        <authorList>
            <person name="Komaki H."/>
            <person name="Tamura T."/>
        </authorList>
    </citation>
    <scope>NUCLEOTIDE SEQUENCE</scope>
    <source>
        <strain evidence="4">NBRC 12829</strain>
    </source>
</reference>